<dbReference type="EMBL" id="JBHLVX010000024">
    <property type="protein sequence ID" value="MFC0267832.1"/>
    <property type="molecule type" value="Genomic_DNA"/>
</dbReference>
<dbReference type="InterPro" id="IPR042098">
    <property type="entry name" value="TauD-like_sf"/>
</dbReference>
<evidence type="ECO:0000313" key="2">
    <source>
        <dbReference type="EMBL" id="MFC0267832.1"/>
    </source>
</evidence>
<evidence type="ECO:0000313" key="3">
    <source>
        <dbReference type="Proteomes" id="UP001589814"/>
    </source>
</evidence>
<sequence length="210" mass="24165">MVMPARNNSKSFHRSTKELKYHTEVVNGYFHEERPKKGAPVSPEFFGLMCLRNPDNIPTKVLPIKQILNQMDGETINALSEPEFSAFSQSSFDVTIKTKNLPVLVRCGTGEFGIRFSSSKLQGENLKAEKALHAFKKLILRSRMDTHLNLSPSDLAIINNRYCLHGRGEIFGTERFDGNDRWMLRVYGYDRKNLSRIEFDDQKNHVMLVR</sequence>
<dbReference type="RefSeq" id="WP_169433504.1">
    <property type="nucleotide sequence ID" value="NZ_JBHLVX010000024.1"/>
</dbReference>
<dbReference type="Gene3D" id="3.60.130.10">
    <property type="entry name" value="Clavaminate synthase-like"/>
    <property type="match status" value="1"/>
</dbReference>
<organism evidence="2 3">
    <name type="scientific">Kushneria aurantia</name>
    <dbReference type="NCBI Taxonomy" id="504092"/>
    <lineage>
        <taxon>Bacteria</taxon>
        <taxon>Pseudomonadati</taxon>
        <taxon>Pseudomonadota</taxon>
        <taxon>Gammaproteobacteria</taxon>
        <taxon>Oceanospirillales</taxon>
        <taxon>Halomonadaceae</taxon>
        <taxon>Kushneria</taxon>
    </lineage>
</organism>
<dbReference type="SUPFAM" id="SSF51197">
    <property type="entry name" value="Clavaminate synthase-like"/>
    <property type="match status" value="1"/>
</dbReference>
<keyword evidence="2" id="KW-0223">Dioxygenase</keyword>
<name>A0ABV6G2E8_9GAMM</name>
<comment type="caution">
    <text evidence="2">The sequence shown here is derived from an EMBL/GenBank/DDBJ whole genome shotgun (WGS) entry which is preliminary data.</text>
</comment>
<accession>A0ABV6G2E8</accession>
<keyword evidence="3" id="KW-1185">Reference proteome</keyword>
<evidence type="ECO:0000256" key="1">
    <source>
        <dbReference type="ARBA" id="ARBA00023002"/>
    </source>
</evidence>
<dbReference type="Proteomes" id="UP001589814">
    <property type="component" value="Unassembled WGS sequence"/>
</dbReference>
<gene>
    <name evidence="2" type="ORF">ACFFHW_07485</name>
</gene>
<reference evidence="2 3" key="1">
    <citation type="submission" date="2024-09" db="EMBL/GenBank/DDBJ databases">
        <authorList>
            <person name="Sun Q."/>
            <person name="Mori K."/>
        </authorList>
    </citation>
    <scope>NUCLEOTIDE SEQUENCE [LARGE SCALE GENOMIC DNA]</scope>
    <source>
        <strain evidence="2 3">CCM 7415</strain>
    </source>
</reference>
<keyword evidence="1" id="KW-0560">Oxidoreductase</keyword>
<dbReference type="GO" id="GO:0051213">
    <property type="term" value="F:dioxygenase activity"/>
    <property type="evidence" value="ECO:0007669"/>
    <property type="project" value="UniProtKB-KW"/>
</dbReference>
<protein>
    <submittedName>
        <fullName evidence="2">TauD/TfdA family dioxygenase</fullName>
    </submittedName>
</protein>
<proteinExistence type="predicted"/>